<dbReference type="EMBL" id="AJWZ01006897">
    <property type="protein sequence ID" value="EKC58457.1"/>
    <property type="molecule type" value="Genomic_DNA"/>
</dbReference>
<protein>
    <submittedName>
        <fullName evidence="1">Uncharacterized protein</fullName>
    </submittedName>
</protein>
<proteinExistence type="predicted"/>
<feature type="non-terminal residue" evidence="1">
    <location>
        <position position="90"/>
    </location>
</feature>
<sequence length="90" mass="10506">MPMMIHKIEPHKYYPEFRNQEPKPSDYLLLFDGEKVYLPSHTENSDVTDTSAGAGISEHSQVYLPTFEEVHGLLGIRQPMERFFLDCEYL</sequence>
<name>K1SCG7_9ZZZZ</name>
<organism evidence="1">
    <name type="scientific">human gut metagenome</name>
    <dbReference type="NCBI Taxonomy" id="408170"/>
    <lineage>
        <taxon>unclassified sequences</taxon>
        <taxon>metagenomes</taxon>
        <taxon>organismal metagenomes</taxon>
    </lineage>
</organism>
<dbReference type="AlphaFoldDB" id="K1SCG7"/>
<reference evidence="1" key="1">
    <citation type="journal article" date="2013" name="Environ. Microbiol.">
        <title>Microbiota from the distal guts of lean and obese adolescents exhibit partial functional redundancy besides clear differences in community structure.</title>
        <authorList>
            <person name="Ferrer M."/>
            <person name="Ruiz A."/>
            <person name="Lanza F."/>
            <person name="Haange S.B."/>
            <person name="Oberbach A."/>
            <person name="Till H."/>
            <person name="Bargiela R."/>
            <person name="Campoy C."/>
            <person name="Segura M.T."/>
            <person name="Richter M."/>
            <person name="von Bergen M."/>
            <person name="Seifert J."/>
            <person name="Suarez A."/>
        </authorList>
    </citation>
    <scope>NUCLEOTIDE SEQUENCE</scope>
</reference>
<gene>
    <name evidence="1" type="ORF">OBE_09997</name>
</gene>
<accession>K1SCG7</accession>
<comment type="caution">
    <text evidence="1">The sequence shown here is derived from an EMBL/GenBank/DDBJ whole genome shotgun (WGS) entry which is preliminary data.</text>
</comment>
<evidence type="ECO:0000313" key="1">
    <source>
        <dbReference type="EMBL" id="EKC58457.1"/>
    </source>
</evidence>